<dbReference type="GO" id="GO:0060090">
    <property type="term" value="F:molecular adaptor activity"/>
    <property type="evidence" value="ECO:0007669"/>
    <property type="project" value="TreeGrafter"/>
</dbReference>
<evidence type="ECO:0000256" key="12">
    <source>
        <dbReference type="ARBA" id="ARBA00023163"/>
    </source>
</evidence>
<evidence type="ECO:0000256" key="16">
    <source>
        <dbReference type="ARBA" id="ARBA00053494"/>
    </source>
</evidence>
<evidence type="ECO:0000256" key="1">
    <source>
        <dbReference type="ARBA" id="ARBA00004123"/>
    </source>
</evidence>
<keyword evidence="9" id="KW-0072">Autophagy</keyword>
<dbReference type="GO" id="GO:0005634">
    <property type="term" value="C:nucleus"/>
    <property type="evidence" value="ECO:0007669"/>
    <property type="project" value="UniProtKB-SubCell"/>
</dbReference>
<organism evidence="23">
    <name type="scientific">Corethrella appendiculata</name>
    <dbReference type="NCBI Taxonomy" id="1370023"/>
    <lineage>
        <taxon>Eukaryota</taxon>
        <taxon>Metazoa</taxon>
        <taxon>Ecdysozoa</taxon>
        <taxon>Arthropoda</taxon>
        <taxon>Hexapoda</taxon>
        <taxon>Insecta</taxon>
        <taxon>Pterygota</taxon>
        <taxon>Neoptera</taxon>
        <taxon>Endopterygota</taxon>
        <taxon>Diptera</taxon>
        <taxon>Nematocera</taxon>
        <taxon>Culicoidea</taxon>
        <taxon>Chaoboridae</taxon>
        <taxon>Corethrella</taxon>
    </lineage>
</organism>
<dbReference type="GO" id="GO:0019901">
    <property type="term" value="F:protein kinase binding"/>
    <property type="evidence" value="ECO:0007669"/>
    <property type="project" value="UniProtKB-ARBA"/>
</dbReference>
<reference evidence="23" key="1">
    <citation type="journal article" date="2014" name="Insect Biochem. Mol. Biol.">
        <title>An insight into the sialome of the frog biting fly, Corethrella appendiculata.</title>
        <authorList>
            <person name="Ribeiro J.M.C."/>
            <person name="Chagas A.C."/>
            <person name="Pham V.M."/>
            <person name="Lounibos L.P."/>
            <person name="Calvo E."/>
        </authorList>
    </citation>
    <scope>NUCLEOTIDE SEQUENCE</scope>
    <source>
        <tissue evidence="23">Salivary glands</tissue>
    </source>
</reference>
<evidence type="ECO:0000313" key="23">
    <source>
        <dbReference type="EMBL" id="JAB56209.1"/>
    </source>
</evidence>
<keyword evidence="6" id="KW-0963">Cytoplasm</keyword>
<sequence length="1348" mass="152834">MMYVFHVDTGHMMTFEMHMGLESVSNLKAEIEKKLSIPASSVVLLVSGGDMLQNNQRVCGYAAGTDTNPIYMFSTTIVDINNQPPPWPSIDTDTDLRAQVDRCLELPATYSTVVARATLAQDIYNMAKEELKVCEELVHEQHLQQQGWAAVVANMEDITEEFKIRCDNFRKVFEEHLERRDEYIEFTNEFNNDLDKLSKIPILTGLLNSAELKPCSAFDDVYSDNDSFSKSKGANAATTTSGSSEKNQSTSTTATTTPAVLPLPPTTTTATTSDSAATTSSAASKDISDDAKDKATLLEWISGPETQKSLRRMAETCSQGLESFDRDTMDNLNKDIQKAIDAAQREDMKEIKGLEDRLYGLEKLMSDAKKSVQEQGELAQAFQQNQNRANKLGDASILPDLCASHRSQLVVMLQNHKLLRDIRRRCSKAKDELGGNLYQRLKFVIHVENRMCEIDNTLLFYLRCLRRMQKHLYIIEQIHHSPNMYATAVTEVVRRRMFSTGFLTWAYNLACQLLTIYNNEVTRRHEFSALFDGHFLSSLFPGMDDMPSNYATEPPPHYDTNLPALLKEDIKLLSTCLPELTPKTEVPDLDSVINFFSSKSVYKSNNSLTNKQIIDVEETNKTAEQLESDGNLLRPSTVHILKEYERGCESETDTEEFEKVGPSSIDKRMQLKIKDKANNLPKVEVCNMSTSMETIEKVDSETLTEENLGTTRLEVERLKTILITMFNLSNTKLNELKNELDNFKTNTKTSKFEFDNKMKILNDSWTSMQNEIQIREREIIQRLTVDHELEMNDLRKSISSKDEEIQSLRSDNSTIKASHIETVSNYENEKKQITDEIELLKSQHKDLEKKITDANVDKEKTVSEALEKLEHKHKTEMESLRCRFKLMTSMDRSPSDTSLEKIERPDMIDIASHENILMLAKQNFNREKELAIKAAIDAERSKSTTASSSLLAATLIPTAPTAKVESSSISSSSPKSPSSSQDIYKRIMEEKERQIDTLREREQHLVKENQKYKERIQSLIDSDITTDSLSMLKNKIESLEKDRERLEKELDKEKQKRSKMVSSVLSSSTVSSSQPKGAGNSSCLNLNSCSKGDTVVIVWNSAHEQYIIVQNNPVFYFLHAESYAGLNLTPPTPNTMPTIVHSVGVVVDKEYCHARKDENRYKVSRGTKFFRVKVRPPTKPCETEKCSHKKDKNKDSDVISRSISSEKFHSTSPGLIDSFAQTESVMPILEDTTIKSTTSSTSHDMIDSGVVEQQKSVYKERNISVDDDSASLINDDDNTRYKSVSEEEQQDTQEDEVKSNELDEPTNIISSKNDADSSDEYRSLETKEDDCDDDDEDDIDNNVLNYML</sequence>
<keyword evidence="15" id="KW-0131">Cell cycle</keyword>
<evidence type="ECO:0000256" key="7">
    <source>
        <dbReference type="ARBA" id="ARBA00022553"/>
    </source>
</evidence>
<evidence type="ECO:0000256" key="9">
    <source>
        <dbReference type="ARBA" id="ARBA00023006"/>
    </source>
</evidence>
<keyword evidence="10" id="KW-0805">Transcription regulation</keyword>
<feature type="domain" description="Autophagy-related protein 11 C-terminal" evidence="22">
    <location>
        <begin position="1035"/>
        <end position="1175"/>
    </location>
</feature>
<proteinExistence type="evidence at transcript level"/>
<dbReference type="GO" id="GO:0000045">
    <property type="term" value="P:autophagosome assembly"/>
    <property type="evidence" value="ECO:0007669"/>
    <property type="project" value="InterPro"/>
</dbReference>
<feature type="region of interest" description="Disordered" evidence="20">
    <location>
        <begin position="961"/>
        <end position="982"/>
    </location>
</feature>
<dbReference type="GO" id="GO:0034727">
    <property type="term" value="P:piecemeal microautophagy of the nucleus"/>
    <property type="evidence" value="ECO:0007669"/>
    <property type="project" value="TreeGrafter"/>
</dbReference>
<comment type="function">
    <text evidence="16">Involved in autophagy. Regulates early events but also late events of autophagosome formation through direct interaction with Atg16L1. Required for the formation of the autophagosome-like double-membrane structure that surrounds the Salmonella-containing vacuole (SCV) during S.typhimurium infection and subsequent xenophagy. Involved in repair of DNA damage caused by ionizing radiation, which subsequently improves cell survival by decreasing apoptosis. Inhibits PTK2/FAK1 and PTK2B/PYK2 kinase activity, affecting their downstream signaling pathways. Plays a role as a modulator of TGF-beta-signaling by restricting substrate specificity of RNF111. Functions as a DNA-binding transcription factor. Is a potent regulator of the RB1 pathway through induction of RB1 expression. Plays a crucial role in muscular differentiation. Plays an indispensable role in fetal hematopoiesis and in the regulation of neuronal homeostasis.</text>
</comment>
<protein>
    <recommendedName>
        <fullName evidence="17">RB1-inducible coiled-coil protein 1</fullName>
    </recommendedName>
    <alternativeName>
        <fullName evidence="18">FAK family kinase-interacting protein of 200 kDa</fullName>
    </alternativeName>
</protein>
<feature type="compositionally biased region" description="Basic and acidic residues" evidence="20">
    <location>
        <begin position="1313"/>
        <end position="1326"/>
    </location>
</feature>
<evidence type="ECO:0000256" key="11">
    <source>
        <dbReference type="ARBA" id="ARBA00023054"/>
    </source>
</evidence>
<evidence type="ECO:0000256" key="18">
    <source>
        <dbReference type="ARBA" id="ARBA00080154"/>
    </source>
</evidence>
<dbReference type="GO" id="GO:0000422">
    <property type="term" value="P:autophagy of mitochondrion"/>
    <property type="evidence" value="ECO:0007669"/>
    <property type="project" value="TreeGrafter"/>
</dbReference>
<dbReference type="PANTHER" id="PTHR13222:SF1">
    <property type="entry name" value="RB1-INDUCIBLE COILED-COIL PROTEIN 1"/>
    <property type="match status" value="1"/>
</dbReference>
<accession>W4VRG4</accession>
<dbReference type="GO" id="GO:0005829">
    <property type="term" value="C:cytosol"/>
    <property type="evidence" value="ECO:0007669"/>
    <property type="project" value="UniProtKB-SubCell"/>
</dbReference>
<dbReference type="FunFam" id="3.10.20.90:FF:000049">
    <property type="entry name" value="RB1-inducible coiled-coil protein 1 isoform X1"/>
    <property type="match status" value="1"/>
</dbReference>
<evidence type="ECO:0000256" key="19">
    <source>
        <dbReference type="SAM" id="Coils"/>
    </source>
</evidence>
<evidence type="ECO:0000256" key="13">
    <source>
        <dbReference type="ARBA" id="ARBA00023228"/>
    </source>
</evidence>
<dbReference type="InterPro" id="IPR045326">
    <property type="entry name" value="ATG17-like_dom"/>
</dbReference>
<keyword evidence="8" id="KW-0653">Protein transport</keyword>
<evidence type="ECO:0000256" key="10">
    <source>
        <dbReference type="ARBA" id="ARBA00023015"/>
    </source>
</evidence>
<dbReference type="GO" id="GO:0034045">
    <property type="term" value="C:phagophore assembly site membrane"/>
    <property type="evidence" value="ECO:0007669"/>
    <property type="project" value="TreeGrafter"/>
</dbReference>
<evidence type="ECO:0000256" key="17">
    <source>
        <dbReference type="ARBA" id="ARBA00069790"/>
    </source>
</evidence>
<feature type="compositionally biased region" description="Polar residues" evidence="20">
    <location>
        <begin position="228"/>
        <end position="248"/>
    </location>
</feature>
<evidence type="ECO:0000256" key="4">
    <source>
        <dbReference type="ARBA" id="ARBA00004514"/>
    </source>
</evidence>
<evidence type="ECO:0000256" key="8">
    <source>
        <dbReference type="ARBA" id="ARBA00022927"/>
    </source>
</evidence>
<feature type="region of interest" description="Disordered" evidence="20">
    <location>
        <begin position="1266"/>
        <end position="1348"/>
    </location>
</feature>
<dbReference type="Pfam" id="PF04108">
    <property type="entry name" value="ATG17_like"/>
    <property type="match status" value="1"/>
</dbReference>
<dbReference type="GO" id="GO:0005764">
    <property type="term" value="C:lysosome"/>
    <property type="evidence" value="ECO:0007669"/>
    <property type="project" value="UniProtKB-SubCell"/>
</dbReference>
<dbReference type="PANTHER" id="PTHR13222">
    <property type="entry name" value="RB1-INDUCIBLE COILED-COIL"/>
    <property type="match status" value="1"/>
</dbReference>
<keyword evidence="14" id="KW-0539">Nucleus</keyword>
<feature type="coiled-coil region" evidence="19">
    <location>
        <begin position="791"/>
        <end position="857"/>
    </location>
</feature>
<keyword evidence="12" id="KW-0804">Transcription</keyword>
<dbReference type="GO" id="GO:0061723">
    <property type="term" value="P:glycophagy"/>
    <property type="evidence" value="ECO:0007669"/>
    <property type="project" value="TreeGrafter"/>
</dbReference>
<dbReference type="GO" id="GO:0015031">
    <property type="term" value="P:protein transport"/>
    <property type="evidence" value="ECO:0007669"/>
    <property type="project" value="UniProtKB-KW"/>
</dbReference>
<evidence type="ECO:0000259" key="22">
    <source>
        <dbReference type="Pfam" id="PF10377"/>
    </source>
</evidence>
<feature type="region of interest" description="Disordered" evidence="20">
    <location>
        <begin position="1048"/>
        <end position="1083"/>
    </location>
</feature>
<dbReference type="GO" id="GO:1990316">
    <property type="term" value="C:Atg1/ULK1 kinase complex"/>
    <property type="evidence" value="ECO:0007669"/>
    <property type="project" value="TreeGrafter"/>
</dbReference>
<feature type="compositionally biased region" description="Low complexity" evidence="20">
    <location>
        <begin position="1060"/>
        <end position="1073"/>
    </location>
</feature>
<evidence type="ECO:0000256" key="5">
    <source>
        <dbReference type="ARBA" id="ARBA00022448"/>
    </source>
</evidence>
<keyword evidence="13" id="KW-0458">Lysosome</keyword>
<evidence type="ECO:0000256" key="3">
    <source>
        <dbReference type="ARBA" id="ARBA00004371"/>
    </source>
</evidence>
<feature type="compositionally biased region" description="Low complexity" evidence="20">
    <location>
        <begin position="249"/>
        <end position="285"/>
    </location>
</feature>
<dbReference type="GO" id="GO:0061709">
    <property type="term" value="P:reticulophagy"/>
    <property type="evidence" value="ECO:0007669"/>
    <property type="project" value="TreeGrafter"/>
</dbReference>
<dbReference type="CDD" id="cd17060">
    <property type="entry name" value="Ubl_RB1CC1"/>
    <property type="match status" value="1"/>
</dbReference>
<feature type="region of interest" description="Disordered" evidence="20">
    <location>
        <begin position="228"/>
        <end position="288"/>
    </location>
</feature>
<evidence type="ECO:0000259" key="21">
    <source>
        <dbReference type="Pfam" id="PF04108"/>
    </source>
</evidence>
<dbReference type="EMBL" id="GANO01003662">
    <property type="protein sequence ID" value="JAB56209.1"/>
    <property type="molecule type" value="mRNA"/>
</dbReference>
<comment type="subcellular location">
    <subcellularLocation>
        <location evidence="4">Cytoplasm</location>
        <location evidence="4">Cytosol</location>
    </subcellularLocation>
    <subcellularLocation>
        <location evidence="3">Lysosome</location>
    </subcellularLocation>
    <subcellularLocation>
        <location evidence="1">Nucleus</location>
    </subcellularLocation>
    <subcellularLocation>
        <location evidence="2">Preautophagosomal structure</location>
    </subcellularLocation>
</comment>
<name>W4VRG4_9DIPT</name>
<feature type="compositionally biased region" description="Low complexity" evidence="20">
    <location>
        <begin position="961"/>
        <end position="980"/>
    </location>
</feature>
<dbReference type="GO" id="GO:0008285">
    <property type="term" value="P:negative regulation of cell population proliferation"/>
    <property type="evidence" value="ECO:0007669"/>
    <property type="project" value="UniProtKB-ARBA"/>
</dbReference>
<keyword evidence="7" id="KW-0597">Phosphoprotein</keyword>
<evidence type="ECO:0000256" key="6">
    <source>
        <dbReference type="ARBA" id="ARBA00022490"/>
    </source>
</evidence>
<feature type="domain" description="Autophagy protein ATG17-like" evidence="21">
    <location>
        <begin position="119"/>
        <end position="536"/>
    </location>
</feature>
<dbReference type="Gene3D" id="3.10.20.90">
    <property type="entry name" value="Phosphatidylinositol 3-kinase Catalytic Subunit, Chain A, domain 1"/>
    <property type="match status" value="1"/>
</dbReference>
<dbReference type="InterPro" id="IPR019460">
    <property type="entry name" value="Atg11_C"/>
</dbReference>
<keyword evidence="5" id="KW-0813">Transport</keyword>
<evidence type="ECO:0000256" key="2">
    <source>
        <dbReference type="ARBA" id="ARBA00004329"/>
    </source>
</evidence>
<dbReference type="InterPro" id="IPR040040">
    <property type="entry name" value="ATG11"/>
</dbReference>
<evidence type="ECO:0000256" key="14">
    <source>
        <dbReference type="ARBA" id="ARBA00023242"/>
    </source>
</evidence>
<evidence type="ECO:0000256" key="20">
    <source>
        <dbReference type="SAM" id="MobiDB-lite"/>
    </source>
</evidence>
<dbReference type="GO" id="GO:0034517">
    <property type="term" value="P:ribophagy"/>
    <property type="evidence" value="ECO:0007669"/>
    <property type="project" value="TreeGrafter"/>
</dbReference>
<evidence type="ECO:0000256" key="15">
    <source>
        <dbReference type="ARBA" id="ARBA00023306"/>
    </source>
</evidence>
<keyword evidence="11 19" id="KW-0175">Coiled coil</keyword>
<feature type="compositionally biased region" description="Acidic residues" evidence="20">
    <location>
        <begin position="1327"/>
        <end position="1340"/>
    </location>
</feature>
<dbReference type="Pfam" id="PF10377">
    <property type="entry name" value="ATG11"/>
    <property type="match status" value="1"/>
</dbReference>
<dbReference type="GO" id="GO:0031090">
    <property type="term" value="C:organelle membrane"/>
    <property type="evidence" value="ECO:0007669"/>
    <property type="project" value="UniProtKB-ARBA"/>
</dbReference>